<protein>
    <submittedName>
        <fullName evidence="2">DUF819 family protein</fullName>
    </submittedName>
</protein>
<dbReference type="PANTHER" id="PTHR34289">
    <property type="entry name" value="PROTEIN, PUTATIVE (DUF819)-RELATED"/>
    <property type="match status" value="1"/>
</dbReference>
<keyword evidence="1" id="KW-0472">Membrane</keyword>
<feature type="transmembrane region" description="Helical" evidence="1">
    <location>
        <begin position="299"/>
        <end position="317"/>
    </location>
</feature>
<feature type="transmembrane region" description="Helical" evidence="1">
    <location>
        <begin position="356"/>
        <end position="377"/>
    </location>
</feature>
<dbReference type="EMBL" id="VCBC01000002">
    <property type="protein sequence ID" value="TLU67597.1"/>
    <property type="molecule type" value="Genomic_DNA"/>
</dbReference>
<feature type="transmembrane region" description="Helical" evidence="1">
    <location>
        <begin position="269"/>
        <end position="287"/>
    </location>
</feature>
<dbReference type="PANTHER" id="PTHR34289:SF8">
    <property type="entry name" value="DUF819 DOMAIN-CONTAINING PROTEIN"/>
    <property type="match status" value="1"/>
</dbReference>
<dbReference type="OrthoDB" id="653763at2"/>
<feature type="transmembrane region" description="Helical" evidence="1">
    <location>
        <begin position="6"/>
        <end position="26"/>
    </location>
</feature>
<feature type="transmembrane region" description="Helical" evidence="1">
    <location>
        <begin position="169"/>
        <end position="191"/>
    </location>
</feature>
<feature type="transmembrane region" description="Helical" evidence="1">
    <location>
        <begin position="383"/>
        <end position="406"/>
    </location>
</feature>
<feature type="transmembrane region" description="Helical" evidence="1">
    <location>
        <begin position="329"/>
        <end position="349"/>
    </location>
</feature>
<feature type="transmembrane region" description="Helical" evidence="1">
    <location>
        <begin position="73"/>
        <end position="90"/>
    </location>
</feature>
<comment type="caution">
    <text evidence="2">The sequence shown here is derived from an EMBL/GenBank/DDBJ whole genome shotgun (WGS) entry which is preliminary data.</text>
</comment>
<keyword evidence="1" id="KW-0812">Transmembrane</keyword>
<gene>
    <name evidence="2" type="ORF">FE810_01220</name>
</gene>
<dbReference type="Proteomes" id="UP000307790">
    <property type="component" value="Unassembled WGS sequence"/>
</dbReference>
<name>A0A5R9IU14_9GAMM</name>
<dbReference type="RefSeq" id="WP_138318200.1">
    <property type="nucleotide sequence ID" value="NZ_VCBC01000002.1"/>
</dbReference>
<keyword evidence="3" id="KW-1185">Reference proteome</keyword>
<feature type="transmembrane region" description="Helical" evidence="1">
    <location>
        <begin position="102"/>
        <end position="126"/>
    </location>
</feature>
<sequence length="414" mass="43935">MEHTALITNDATILGLLALMLGAVFYTANSSNSGWQKFYSVVPAVLLCYFLPSLLNTFGVINGEESNLYHVTSRYLLPTCLVLLTLSVDLKAIASLGWRAPVMFLIGTIGIIIGGPIALMTVGSFYPELLGGNGPDAVWRGLTTVAGSWIGGGANQAAMKEIYNVGDDIFSAMITVDVIVANLWMAVLLIMSANAKQLDAKAGARTDAISELQEKVESFQEKHTKVPALPDIMVILAVGLGVTGFAHLFADTVTPFFVENYPQLAKLSFHSKFFWMIVFATTVGITLSFTKARSLEGVGASKIGSAMLYLLIASIGMKMDVTMIKEAPLFFAVGAVWMTIHAVLMLIVARLIKAPLFFMAVGSQANVGGAASAPIVASAFHPSLAPVGVLLAVLGYTVGTFAAWLCGQILQSIA</sequence>
<evidence type="ECO:0000313" key="2">
    <source>
        <dbReference type="EMBL" id="TLU67597.1"/>
    </source>
</evidence>
<dbReference type="InterPro" id="IPR008537">
    <property type="entry name" value="DUF819"/>
</dbReference>
<dbReference type="AlphaFoldDB" id="A0A5R9IU14"/>
<proteinExistence type="predicted"/>
<evidence type="ECO:0000313" key="3">
    <source>
        <dbReference type="Proteomes" id="UP000307790"/>
    </source>
</evidence>
<reference evidence="2 3" key="1">
    <citation type="submission" date="2019-05" db="EMBL/GenBank/DDBJ databases">
        <title>Genome sequences of Thalassotalea litorea 1K03283.</title>
        <authorList>
            <person name="Zhang D."/>
        </authorList>
    </citation>
    <scope>NUCLEOTIDE SEQUENCE [LARGE SCALE GENOMIC DNA]</scope>
    <source>
        <strain evidence="2 3">MCCC 1K03283</strain>
    </source>
</reference>
<feature type="transmembrane region" description="Helical" evidence="1">
    <location>
        <begin position="38"/>
        <end position="61"/>
    </location>
</feature>
<keyword evidence="1" id="KW-1133">Transmembrane helix</keyword>
<feature type="transmembrane region" description="Helical" evidence="1">
    <location>
        <begin position="228"/>
        <end position="249"/>
    </location>
</feature>
<organism evidence="2 3">
    <name type="scientific">Thalassotalea litorea</name>
    <dbReference type="NCBI Taxonomy" id="2020715"/>
    <lineage>
        <taxon>Bacteria</taxon>
        <taxon>Pseudomonadati</taxon>
        <taxon>Pseudomonadota</taxon>
        <taxon>Gammaproteobacteria</taxon>
        <taxon>Alteromonadales</taxon>
        <taxon>Colwelliaceae</taxon>
        <taxon>Thalassotalea</taxon>
    </lineage>
</organism>
<dbReference type="Pfam" id="PF05684">
    <property type="entry name" value="DUF819"/>
    <property type="match status" value="1"/>
</dbReference>
<evidence type="ECO:0000256" key="1">
    <source>
        <dbReference type="SAM" id="Phobius"/>
    </source>
</evidence>
<accession>A0A5R9IU14</accession>